<dbReference type="Pfam" id="PF00403">
    <property type="entry name" value="HMA"/>
    <property type="match status" value="1"/>
</dbReference>
<evidence type="ECO:0000313" key="2">
    <source>
        <dbReference type="EMBL" id="PWJ52542.1"/>
    </source>
</evidence>
<dbReference type="AlphaFoldDB" id="A0A316A4Z6"/>
<gene>
    <name evidence="2" type="ORF">BXY45_11934</name>
</gene>
<dbReference type="CDD" id="cd00371">
    <property type="entry name" value="HMA"/>
    <property type="match status" value="1"/>
</dbReference>
<name>A0A316A4Z6_9ACTN</name>
<sequence>MDKRYQVSGMTCGHCETSVREEVSVLAGVREVEVDASTGVLVVKATQDVPTSQVLAAVEEAGYTAVPVP</sequence>
<dbReference type="Gene3D" id="3.30.70.100">
    <property type="match status" value="1"/>
</dbReference>
<organism evidence="2 3">
    <name type="scientific">Quadrisphaera granulorum</name>
    <dbReference type="NCBI Taxonomy" id="317664"/>
    <lineage>
        <taxon>Bacteria</taxon>
        <taxon>Bacillati</taxon>
        <taxon>Actinomycetota</taxon>
        <taxon>Actinomycetes</taxon>
        <taxon>Kineosporiales</taxon>
        <taxon>Kineosporiaceae</taxon>
        <taxon>Quadrisphaera</taxon>
    </lineage>
</organism>
<dbReference type="GO" id="GO:0046872">
    <property type="term" value="F:metal ion binding"/>
    <property type="evidence" value="ECO:0007669"/>
    <property type="project" value="InterPro"/>
</dbReference>
<dbReference type="SUPFAM" id="SSF55008">
    <property type="entry name" value="HMA, heavy metal-associated domain"/>
    <property type="match status" value="1"/>
</dbReference>
<accession>A0A316A4Z6</accession>
<protein>
    <submittedName>
        <fullName evidence="2">Copper chaperone CopZ</fullName>
    </submittedName>
</protein>
<comment type="caution">
    <text evidence="2">The sequence shown here is derived from an EMBL/GenBank/DDBJ whole genome shotgun (WGS) entry which is preliminary data.</text>
</comment>
<proteinExistence type="predicted"/>
<dbReference type="Proteomes" id="UP000245469">
    <property type="component" value="Unassembled WGS sequence"/>
</dbReference>
<evidence type="ECO:0000313" key="3">
    <source>
        <dbReference type="Proteomes" id="UP000245469"/>
    </source>
</evidence>
<dbReference type="PROSITE" id="PS50846">
    <property type="entry name" value="HMA_2"/>
    <property type="match status" value="1"/>
</dbReference>
<dbReference type="InterPro" id="IPR006121">
    <property type="entry name" value="HMA_dom"/>
</dbReference>
<reference evidence="2 3" key="1">
    <citation type="submission" date="2018-03" db="EMBL/GenBank/DDBJ databases">
        <title>Genomic Encyclopedia of Archaeal and Bacterial Type Strains, Phase II (KMG-II): from individual species to whole genera.</title>
        <authorList>
            <person name="Goeker M."/>
        </authorList>
    </citation>
    <scope>NUCLEOTIDE SEQUENCE [LARGE SCALE GENOMIC DNA]</scope>
    <source>
        <strain evidence="2 3">DSM 44889</strain>
    </source>
</reference>
<dbReference type="InterPro" id="IPR036163">
    <property type="entry name" value="HMA_dom_sf"/>
</dbReference>
<keyword evidence="3" id="KW-1185">Reference proteome</keyword>
<dbReference type="RefSeq" id="WP_109775320.1">
    <property type="nucleotide sequence ID" value="NZ_QGDQ01000019.1"/>
</dbReference>
<evidence type="ECO:0000259" key="1">
    <source>
        <dbReference type="PROSITE" id="PS50846"/>
    </source>
</evidence>
<feature type="domain" description="HMA" evidence="1">
    <location>
        <begin position="1"/>
        <end position="66"/>
    </location>
</feature>
<dbReference type="EMBL" id="QGDQ01000019">
    <property type="protein sequence ID" value="PWJ52542.1"/>
    <property type="molecule type" value="Genomic_DNA"/>
</dbReference>
<dbReference type="OrthoDB" id="9813965at2"/>